<evidence type="ECO:0000313" key="1">
    <source>
        <dbReference type="EMBL" id="MER6618526.1"/>
    </source>
</evidence>
<dbReference type="NCBIfam" id="TIGR00026">
    <property type="entry name" value="hi_GC_TIGR00026"/>
    <property type="match status" value="1"/>
</dbReference>
<dbReference type="Proteomes" id="UP001445472">
    <property type="component" value="Unassembled WGS sequence"/>
</dbReference>
<dbReference type="InterPro" id="IPR004378">
    <property type="entry name" value="F420H2_quin_Rdtase"/>
</dbReference>
<comment type="caution">
    <text evidence="1">The sequence shown here is derived from an EMBL/GenBank/DDBJ whole genome shotgun (WGS) entry which is preliminary data.</text>
</comment>
<dbReference type="Pfam" id="PF04075">
    <property type="entry name" value="F420H2_quin_red"/>
    <property type="match status" value="1"/>
</dbReference>
<sequence length="168" mass="18692">MTSPQIEPSRPESPTGWRRLVARLPIHLYRIGLGPLLGRRLLLLLHRGRTTGATHQVVLEVVTYDPRSPAWTVASGFGPMADWYRNLRATPKVTIQYGRRYHAVTAHFLSEEEGSRVMAGYAAVHPRLAGRLCAYMGFSVDGSPEEFRRAGRAIPFVRLDGGTEQQAG</sequence>
<gene>
    <name evidence="1" type="ORF">ABT276_35595</name>
</gene>
<dbReference type="Gene3D" id="2.30.110.10">
    <property type="entry name" value="Electron Transport, Fmn-binding Protein, Chain A"/>
    <property type="match status" value="1"/>
</dbReference>
<evidence type="ECO:0000313" key="2">
    <source>
        <dbReference type="Proteomes" id="UP001445472"/>
    </source>
</evidence>
<reference evidence="1 2" key="1">
    <citation type="submission" date="2024-06" db="EMBL/GenBank/DDBJ databases">
        <title>The Natural Products Discovery Center: Release of the First 8490 Sequenced Strains for Exploring Actinobacteria Biosynthetic Diversity.</title>
        <authorList>
            <person name="Kalkreuter E."/>
            <person name="Kautsar S.A."/>
            <person name="Yang D."/>
            <person name="Bader C.D."/>
            <person name="Teijaro C.N."/>
            <person name="Fluegel L."/>
            <person name="Davis C.M."/>
            <person name="Simpson J.R."/>
            <person name="Lauterbach L."/>
            <person name="Steele A.D."/>
            <person name="Gui C."/>
            <person name="Meng S."/>
            <person name="Li G."/>
            <person name="Viehrig K."/>
            <person name="Ye F."/>
            <person name="Su P."/>
            <person name="Kiefer A.F."/>
            <person name="Nichols A."/>
            <person name="Cepeda A.J."/>
            <person name="Yan W."/>
            <person name="Fan B."/>
            <person name="Jiang Y."/>
            <person name="Adhikari A."/>
            <person name="Zheng C.-J."/>
            <person name="Schuster L."/>
            <person name="Cowan T.M."/>
            <person name="Smanski M.J."/>
            <person name="Chevrette M.G."/>
            <person name="De Carvalho L.P.S."/>
            <person name="Shen B."/>
        </authorList>
    </citation>
    <scope>NUCLEOTIDE SEQUENCE [LARGE SCALE GENOMIC DNA]</scope>
    <source>
        <strain evidence="1 2">NPDC000837</strain>
    </source>
</reference>
<dbReference type="InterPro" id="IPR012349">
    <property type="entry name" value="Split_barrel_FMN-bd"/>
</dbReference>
<proteinExistence type="predicted"/>
<dbReference type="RefSeq" id="WP_351979347.1">
    <property type="nucleotide sequence ID" value="NZ_JBEPBX010000066.1"/>
</dbReference>
<dbReference type="EMBL" id="JBEPBX010000066">
    <property type="protein sequence ID" value="MER6618526.1"/>
    <property type="molecule type" value="Genomic_DNA"/>
</dbReference>
<accession>A0ABV1V665</accession>
<organism evidence="1 2">
    <name type="scientific">Streptomyces xantholiticus</name>
    <dbReference type="NCBI Taxonomy" id="68285"/>
    <lineage>
        <taxon>Bacteria</taxon>
        <taxon>Bacillati</taxon>
        <taxon>Actinomycetota</taxon>
        <taxon>Actinomycetes</taxon>
        <taxon>Kitasatosporales</taxon>
        <taxon>Streptomycetaceae</taxon>
        <taxon>Streptomyces</taxon>
    </lineage>
</organism>
<protein>
    <submittedName>
        <fullName evidence="1">Nitroreductase family deazaflavin-dependent oxidoreductase</fullName>
    </submittedName>
</protein>
<name>A0ABV1V665_9ACTN</name>
<keyword evidence="2" id="KW-1185">Reference proteome</keyword>